<keyword evidence="2" id="KW-1185">Reference proteome</keyword>
<reference evidence="1" key="2">
    <citation type="submission" date="2025-09" db="UniProtKB">
        <authorList>
            <consortium name="Ensembl"/>
        </authorList>
    </citation>
    <scope>IDENTIFICATION</scope>
</reference>
<dbReference type="AlphaFoldDB" id="A0A671PMZ2"/>
<name>A0A671PMZ2_9TELE</name>
<sequence>MTLLPRYHISTVHFLCFSSFSPAPLEPGPSAGVCRLGVGLFRNILSRPLRASVR</sequence>
<organism evidence="1 2">
    <name type="scientific">Sinocyclocheilus anshuiensis</name>
    <dbReference type="NCBI Taxonomy" id="1608454"/>
    <lineage>
        <taxon>Eukaryota</taxon>
        <taxon>Metazoa</taxon>
        <taxon>Chordata</taxon>
        <taxon>Craniata</taxon>
        <taxon>Vertebrata</taxon>
        <taxon>Euteleostomi</taxon>
        <taxon>Actinopterygii</taxon>
        <taxon>Neopterygii</taxon>
        <taxon>Teleostei</taxon>
        <taxon>Ostariophysi</taxon>
        <taxon>Cypriniformes</taxon>
        <taxon>Cyprinidae</taxon>
        <taxon>Cyprininae</taxon>
        <taxon>Sinocyclocheilus</taxon>
    </lineage>
</organism>
<proteinExistence type="predicted"/>
<accession>A0A671PMZ2</accession>
<protein>
    <submittedName>
        <fullName evidence="1">Uncharacterized protein</fullName>
    </submittedName>
</protein>
<dbReference type="Proteomes" id="UP000472260">
    <property type="component" value="Unassembled WGS sequence"/>
</dbReference>
<reference evidence="1" key="1">
    <citation type="submission" date="2025-08" db="UniProtKB">
        <authorList>
            <consortium name="Ensembl"/>
        </authorList>
    </citation>
    <scope>IDENTIFICATION</scope>
</reference>
<dbReference type="Ensembl" id="ENSSANT00000063124.1">
    <property type="protein sequence ID" value="ENSSANP00000059347.1"/>
    <property type="gene ID" value="ENSSANG00000029645.1"/>
</dbReference>
<evidence type="ECO:0000313" key="2">
    <source>
        <dbReference type="Proteomes" id="UP000472260"/>
    </source>
</evidence>
<evidence type="ECO:0000313" key="1">
    <source>
        <dbReference type="Ensembl" id="ENSSANP00000059347.1"/>
    </source>
</evidence>